<dbReference type="KEGG" id="tpol:Mal48_44790"/>
<dbReference type="PIRSF" id="PIRSF002825">
    <property type="entry name" value="CfbpA"/>
    <property type="match status" value="1"/>
</dbReference>
<proteinExistence type="predicted"/>
<dbReference type="EMBL" id="CP036267">
    <property type="protein sequence ID" value="QDT35203.1"/>
    <property type="molecule type" value="Genomic_DNA"/>
</dbReference>
<gene>
    <name evidence="2" type="primary">futA1</name>
    <name evidence="2" type="ORF">Mal48_44790</name>
</gene>
<dbReference type="PANTHER" id="PTHR30006:SF24">
    <property type="entry name" value="SLL0237 PROTEIN"/>
    <property type="match status" value="1"/>
</dbReference>
<dbReference type="RefSeq" id="WP_145204379.1">
    <property type="nucleotide sequence ID" value="NZ_CP036267.1"/>
</dbReference>
<reference evidence="2 3" key="1">
    <citation type="submission" date="2019-02" db="EMBL/GenBank/DDBJ databases">
        <title>Deep-cultivation of Planctomycetes and their phenomic and genomic characterization uncovers novel biology.</title>
        <authorList>
            <person name="Wiegand S."/>
            <person name="Jogler M."/>
            <person name="Boedeker C."/>
            <person name="Pinto D."/>
            <person name="Vollmers J."/>
            <person name="Rivas-Marin E."/>
            <person name="Kohn T."/>
            <person name="Peeters S.H."/>
            <person name="Heuer A."/>
            <person name="Rast P."/>
            <person name="Oberbeckmann S."/>
            <person name="Bunk B."/>
            <person name="Jeske O."/>
            <person name="Meyerdierks A."/>
            <person name="Storesund J.E."/>
            <person name="Kallscheuer N."/>
            <person name="Luecker S."/>
            <person name="Lage O.M."/>
            <person name="Pohl T."/>
            <person name="Merkel B.J."/>
            <person name="Hornburger P."/>
            <person name="Mueller R.-W."/>
            <person name="Bruemmer F."/>
            <person name="Labrenz M."/>
            <person name="Spormann A.M."/>
            <person name="Op den Camp H."/>
            <person name="Overmann J."/>
            <person name="Amann R."/>
            <person name="Jetten M.S.M."/>
            <person name="Mascher T."/>
            <person name="Medema M.H."/>
            <person name="Devos D.P."/>
            <person name="Kaster A.-K."/>
            <person name="Ovreas L."/>
            <person name="Rohde M."/>
            <person name="Galperin M.Y."/>
            <person name="Jogler C."/>
        </authorList>
    </citation>
    <scope>NUCLEOTIDE SEQUENCE [LARGE SCALE GENOMIC DNA]</scope>
    <source>
        <strain evidence="2 3">Mal48</strain>
    </source>
</reference>
<evidence type="ECO:0000313" key="2">
    <source>
        <dbReference type="EMBL" id="QDT35203.1"/>
    </source>
</evidence>
<keyword evidence="1" id="KW-0732">Signal</keyword>
<dbReference type="Pfam" id="PF13531">
    <property type="entry name" value="SBP_bac_11"/>
    <property type="match status" value="1"/>
</dbReference>
<evidence type="ECO:0000256" key="1">
    <source>
        <dbReference type="ARBA" id="ARBA00022729"/>
    </source>
</evidence>
<name>A0A517QUC3_9PLAN</name>
<dbReference type="OrthoDB" id="9791045at2"/>
<organism evidence="2 3">
    <name type="scientific">Thalassoglobus polymorphus</name>
    <dbReference type="NCBI Taxonomy" id="2527994"/>
    <lineage>
        <taxon>Bacteria</taxon>
        <taxon>Pseudomonadati</taxon>
        <taxon>Planctomycetota</taxon>
        <taxon>Planctomycetia</taxon>
        <taxon>Planctomycetales</taxon>
        <taxon>Planctomycetaceae</taxon>
        <taxon>Thalassoglobus</taxon>
    </lineage>
</organism>
<keyword evidence="3" id="KW-1185">Reference proteome</keyword>
<dbReference type="SUPFAM" id="SSF53850">
    <property type="entry name" value="Periplasmic binding protein-like II"/>
    <property type="match status" value="1"/>
</dbReference>
<dbReference type="Gene3D" id="3.40.190.10">
    <property type="entry name" value="Periplasmic binding protein-like II"/>
    <property type="match status" value="2"/>
</dbReference>
<dbReference type="Proteomes" id="UP000315724">
    <property type="component" value="Chromosome"/>
</dbReference>
<dbReference type="AlphaFoldDB" id="A0A517QUC3"/>
<protein>
    <submittedName>
        <fullName evidence="2">Iron uptake protein A1</fullName>
    </submittedName>
</protein>
<sequence>MSNSVKKIALGVSLVAVLIAAWISVVRRTDDALIVYCAHDLMFAEEILHDFEKETGIKVIIVGDTEATKSLGLVQRLIREKNNPKCDLFWNNQVLGTIDLAEQGILQPYKGPGYERIPSQFKDPEGLWTGFAGRMRVWIYNNETGTGDEKAIVEQFETGDLSRMAIAMPIYGTTLSHFSILWQDLGEKGMKAWFENLQQRGCKIVPGNATVKNVVAEGVCDIGWTDTDDFFVGLDDGADVSMLPIRANGKTICLPNSVAIIRGTKKEDDAARLMDYLLSEKIELALAKSAARQIPLGPIESGDLPDDVIPLAEWAKESVDMTQFYQSRNECLKWLESELLEQNPDSRLPE</sequence>
<dbReference type="InterPro" id="IPR026045">
    <property type="entry name" value="Ferric-bd"/>
</dbReference>
<accession>A0A517QUC3</accession>
<dbReference type="PANTHER" id="PTHR30006">
    <property type="entry name" value="THIAMINE-BINDING PERIPLASMIC PROTEIN-RELATED"/>
    <property type="match status" value="1"/>
</dbReference>
<evidence type="ECO:0000313" key="3">
    <source>
        <dbReference type="Proteomes" id="UP000315724"/>
    </source>
</evidence>